<evidence type="ECO:0000256" key="1">
    <source>
        <dbReference type="ARBA" id="ARBA00010240"/>
    </source>
</evidence>
<reference evidence="4" key="1">
    <citation type="journal article" date="2023" name="Plant J.">
        <title>The genome of the king protea, Protea cynaroides.</title>
        <authorList>
            <person name="Chang J."/>
            <person name="Duong T.A."/>
            <person name="Schoeman C."/>
            <person name="Ma X."/>
            <person name="Roodt D."/>
            <person name="Barker N."/>
            <person name="Li Z."/>
            <person name="Van de Peer Y."/>
            <person name="Mizrachi E."/>
        </authorList>
    </citation>
    <scope>NUCLEOTIDE SEQUENCE</scope>
    <source>
        <tissue evidence="4">Young leaves</tissue>
    </source>
</reference>
<name>A0A9Q0R2R7_9MAGN</name>
<keyword evidence="3" id="KW-0443">Lipid metabolism</keyword>
<organism evidence="4 5">
    <name type="scientific">Protea cynaroides</name>
    <dbReference type="NCBI Taxonomy" id="273540"/>
    <lineage>
        <taxon>Eukaryota</taxon>
        <taxon>Viridiplantae</taxon>
        <taxon>Streptophyta</taxon>
        <taxon>Embryophyta</taxon>
        <taxon>Tracheophyta</taxon>
        <taxon>Spermatophyta</taxon>
        <taxon>Magnoliopsida</taxon>
        <taxon>Proteales</taxon>
        <taxon>Proteaceae</taxon>
        <taxon>Protea</taxon>
    </lineage>
</organism>
<dbReference type="GO" id="GO:0016787">
    <property type="term" value="F:hydrolase activity"/>
    <property type="evidence" value="ECO:0007669"/>
    <property type="project" value="UniProtKB-KW"/>
</dbReference>
<evidence type="ECO:0000313" key="4">
    <source>
        <dbReference type="EMBL" id="KAJ4980790.1"/>
    </source>
</evidence>
<proteinExistence type="inferred from homology"/>
<keyword evidence="3" id="KW-0442">Lipid degradation</keyword>
<evidence type="ECO:0000313" key="5">
    <source>
        <dbReference type="Proteomes" id="UP001141806"/>
    </source>
</evidence>
<comment type="caution">
    <text evidence="4">The sequence shown here is derived from an EMBL/GenBank/DDBJ whole genome shotgun (WGS) entry which is preliminary data.</text>
</comment>
<dbReference type="GO" id="GO:0016042">
    <property type="term" value="P:lipid catabolic process"/>
    <property type="evidence" value="ECO:0007669"/>
    <property type="project" value="UniProtKB-KW"/>
</dbReference>
<dbReference type="AlphaFoldDB" id="A0A9Q0R2R7"/>
<sequence length="214" mass="22976">MPPSQQGLSLSLTPQQPIYGSCRTESEIPAAISPTNCNDIRMSGGSSSSASGLSNGISGVQSVLLGSKYLKAAQWLLDEFVRVRNRIGLVVVKKSNLVPIPTATPAPNLILSVEYRFGPGRDEVLGRRKFGGRHFSSKDSIQTLKSSKYSSGKVRILSIVGNGTTDGNLVRKSLAHVEAYLRKKSGDPDARIADYFNVVAGTGNGMRLYGRVTY</sequence>
<protein>
    <submittedName>
        <fullName evidence="4">Uncharacterized protein</fullName>
    </submittedName>
</protein>
<dbReference type="PANTHER" id="PTHR32241">
    <property type="entry name" value="PATATIN-LIKE PROTEIN 6"/>
    <property type="match status" value="1"/>
</dbReference>
<evidence type="ECO:0000256" key="2">
    <source>
        <dbReference type="ARBA" id="ARBA00022801"/>
    </source>
</evidence>
<evidence type="ECO:0000256" key="3">
    <source>
        <dbReference type="ARBA" id="ARBA00022963"/>
    </source>
</evidence>
<dbReference type="EMBL" id="JAMYWD010000001">
    <property type="protein sequence ID" value="KAJ4980790.1"/>
    <property type="molecule type" value="Genomic_DNA"/>
</dbReference>
<keyword evidence="2" id="KW-0378">Hydrolase</keyword>
<keyword evidence="5" id="KW-1185">Reference proteome</keyword>
<dbReference type="PANTHER" id="PTHR32241:SF12">
    <property type="entry name" value="OS03G0784100 PROTEIN"/>
    <property type="match status" value="1"/>
</dbReference>
<accession>A0A9Q0R2R7</accession>
<dbReference type="Proteomes" id="UP001141806">
    <property type="component" value="Unassembled WGS sequence"/>
</dbReference>
<gene>
    <name evidence="4" type="ORF">NE237_031627</name>
</gene>
<comment type="similarity">
    <text evidence="1">Belongs to the patatin family.</text>
</comment>